<dbReference type="Proteomes" id="UP001189616">
    <property type="component" value="Unassembled WGS sequence"/>
</dbReference>
<evidence type="ECO:0000256" key="1">
    <source>
        <dbReference type="SAM" id="Phobius"/>
    </source>
</evidence>
<name>A0ABM9JJ03_9RALS</name>
<sequence length="206" mass="21702">MLNLQTQERGFSIIAATGALIIIGLLMMAGLRLVLDHTRRASLFADRALALQEAEAALTVAECRIAVATDTPAHQDCSAAHDRERIASLDALTLSGFVPGQCGQGEALGLCWPLVGQSAQSLSKLLADKPDAVTLPTPVQAGARQTPALAARYVIEPIPDALPGRWIEAGSARAPSLFRITAAGFGTDRAVNVMLQTIYRPRVAAP</sequence>
<keyword evidence="1" id="KW-0472">Membrane</keyword>
<comment type="caution">
    <text evidence="3">The sequence shown here is derived from an EMBL/GenBank/DDBJ whole genome shotgun (WGS) entry which is preliminary data.</text>
</comment>
<accession>A0ABM9JJ03</accession>
<feature type="domain" description="PilX/PilW C-terminal" evidence="2">
    <location>
        <begin position="142"/>
        <end position="200"/>
    </location>
</feature>
<keyword evidence="1" id="KW-0812">Transmembrane</keyword>
<protein>
    <recommendedName>
        <fullName evidence="2">PilX/PilW C-terminal domain-containing protein</fullName>
    </recommendedName>
</protein>
<feature type="transmembrane region" description="Helical" evidence="1">
    <location>
        <begin position="12"/>
        <end position="35"/>
    </location>
</feature>
<evidence type="ECO:0000313" key="3">
    <source>
        <dbReference type="EMBL" id="CAJ0794562.1"/>
    </source>
</evidence>
<gene>
    <name evidence="3" type="ORF">LMG7141_02962</name>
</gene>
<keyword evidence="1" id="KW-1133">Transmembrane helix</keyword>
<dbReference type="Pfam" id="PF13681">
    <property type="entry name" value="PilX"/>
    <property type="match status" value="1"/>
</dbReference>
<organism evidence="3 4">
    <name type="scientific">Ralstonia condita</name>
    <dbReference type="NCBI Taxonomy" id="3058600"/>
    <lineage>
        <taxon>Bacteria</taxon>
        <taxon>Pseudomonadati</taxon>
        <taxon>Pseudomonadota</taxon>
        <taxon>Betaproteobacteria</taxon>
        <taxon>Burkholderiales</taxon>
        <taxon>Burkholderiaceae</taxon>
        <taxon>Ralstonia</taxon>
    </lineage>
</organism>
<dbReference type="EMBL" id="CATYWO010000004">
    <property type="protein sequence ID" value="CAJ0794562.1"/>
    <property type="molecule type" value="Genomic_DNA"/>
</dbReference>
<dbReference type="RefSeq" id="WP_316658343.1">
    <property type="nucleotide sequence ID" value="NZ_CATYWO010000004.1"/>
</dbReference>
<evidence type="ECO:0000313" key="4">
    <source>
        <dbReference type="Proteomes" id="UP001189616"/>
    </source>
</evidence>
<proteinExistence type="predicted"/>
<keyword evidence="4" id="KW-1185">Reference proteome</keyword>
<reference evidence="3 4" key="1">
    <citation type="submission" date="2023-07" db="EMBL/GenBank/DDBJ databases">
        <authorList>
            <person name="Peeters C."/>
        </authorList>
    </citation>
    <scope>NUCLEOTIDE SEQUENCE [LARGE SCALE GENOMIC DNA]</scope>
    <source>
        <strain evidence="3 4">LMG 7141</strain>
    </source>
</reference>
<dbReference type="InterPro" id="IPR025205">
    <property type="entry name" value="PilX/PilW_C"/>
</dbReference>
<evidence type="ECO:0000259" key="2">
    <source>
        <dbReference type="Pfam" id="PF13681"/>
    </source>
</evidence>